<feature type="compositionally biased region" description="Polar residues" evidence="1">
    <location>
        <begin position="149"/>
        <end position="185"/>
    </location>
</feature>
<proteinExistence type="predicted"/>
<organism evidence="2 3">
    <name type="scientific">Anaeromyces robustus</name>
    <dbReference type="NCBI Taxonomy" id="1754192"/>
    <lineage>
        <taxon>Eukaryota</taxon>
        <taxon>Fungi</taxon>
        <taxon>Fungi incertae sedis</taxon>
        <taxon>Chytridiomycota</taxon>
        <taxon>Chytridiomycota incertae sedis</taxon>
        <taxon>Neocallimastigomycetes</taxon>
        <taxon>Neocallimastigales</taxon>
        <taxon>Neocallimastigaceae</taxon>
        <taxon>Anaeromyces</taxon>
    </lineage>
</organism>
<comment type="caution">
    <text evidence="2">The sequence shown here is derived from an EMBL/GenBank/DDBJ whole genome shotgun (WGS) entry which is preliminary data.</text>
</comment>
<feature type="region of interest" description="Disordered" evidence="1">
    <location>
        <begin position="149"/>
        <end position="186"/>
    </location>
</feature>
<evidence type="ECO:0000313" key="2">
    <source>
        <dbReference type="EMBL" id="ORX83966.1"/>
    </source>
</evidence>
<protein>
    <submittedName>
        <fullName evidence="2">Uncharacterized protein</fullName>
    </submittedName>
</protein>
<feature type="region of interest" description="Disordered" evidence="1">
    <location>
        <begin position="679"/>
        <end position="703"/>
    </location>
</feature>
<feature type="compositionally biased region" description="Polar residues" evidence="1">
    <location>
        <begin position="686"/>
        <end position="695"/>
    </location>
</feature>
<feature type="compositionally biased region" description="Low complexity" evidence="1">
    <location>
        <begin position="514"/>
        <end position="529"/>
    </location>
</feature>
<feature type="compositionally biased region" description="Polar residues" evidence="1">
    <location>
        <begin position="237"/>
        <end position="249"/>
    </location>
</feature>
<evidence type="ECO:0000256" key="1">
    <source>
        <dbReference type="SAM" id="MobiDB-lite"/>
    </source>
</evidence>
<feature type="region of interest" description="Disordered" evidence="1">
    <location>
        <begin position="205"/>
        <end position="249"/>
    </location>
</feature>
<reference evidence="2 3" key="1">
    <citation type="submission" date="2016-08" db="EMBL/GenBank/DDBJ databases">
        <title>A Parts List for Fungal Cellulosomes Revealed by Comparative Genomics.</title>
        <authorList>
            <consortium name="DOE Joint Genome Institute"/>
            <person name="Haitjema C.H."/>
            <person name="Gilmore S.P."/>
            <person name="Henske J.K."/>
            <person name="Solomon K.V."/>
            <person name="De Groot R."/>
            <person name="Kuo A."/>
            <person name="Mondo S.J."/>
            <person name="Salamov A.A."/>
            <person name="Labutti K."/>
            <person name="Zhao Z."/>
            <person name="Chiniquy J."/>
            <person name="Barry K."/>
            <person name="Brewer H.M."/>
            <person name="Purvine S.O."/>
            <person name="Wright A.T."/>
            <person name="Boxma B."/>
            <person name="Van Alen T."/>
            <person name="Hackstein J.H."/>
            <person name="Baker S.E."/>
            <person name="Grigoriev I.V."/>
            <person name="O'Malley M.A."/>
        </authorList>
    </citation>
    <scope>NUCLEOTIDE SEQUENCE [LARGE SCALE GENOMIC DNA]</scope>
    <source>
        <strain evidence="2 3">S4</strain>
    </source>
</reference>
<reference evidence="2 3" key="2">
    <citation type="submission" date="2016-08" db="EMBL/GenBank/DDBJ databases">
        <title>Pervasive Adenine N6-methylation of Active Genes in Fungi.</title>
        <authorList>
            <consortium name="DOE Joint Genome Institute"/>
            <person name="Mondo S.J."/>
            <person name="Dannebaum R.O."/>
            <person name="Kuo R.C."/>
            <person name="Labutti K."/>
            <person name="Haridas S."/>
            <person name="Kuo A."/>
            <person name="Salamov A."/>
            <person name="Ahrendt S.R."/>
            <person name="Lipzen A."/>
            <person name="Sullivan W."/>
            <person name="Andreopoulos W.B."/>
            <person name="Clum A."/>
            <person name="Lindquist E."/>
            <person name="Daum C."/>
            <person name="Ramamoorthy G.K."/>
            <person name="Gryganskyi A."/>
            <person name="Culley D."/>
            <person name="Magnuson J.K."/>
            <person name="James T.Y."/>
            <person name="O'Malley M.A."/>
            <person name="Stajich J.E."/>
            <person name="Spatafora J.W."/>
            <person name="Visel A."/>
            <person name="Grigoriev I.V."/>
        </authorList>
    </citation>
    <scope>NUCLEOTIDE SEQUENCE [LARGE SCALE GENOMIC DNA]</scope>
    <source>
        <strain evidence="2 3">S4</strain>
    </source>
</reference>
<dbReference type="OrthoDB" id="2156822at2759"/>
<name>A0A1Y1XEX3_9FUNG</name>
<accession>A0A1Y1XEX3</accession>
<feature type="compositionally biased region" description="Low complexity" evidence="1">
    <location>
        <begin position="205"/>
        <end position="218"/>
    </location>
</feature>
<sequence>MAEPRQSRNLVHFLDDDEIESEITFTGDDNELVSNYSLNKNQFKRRKLFNNLDTNNTKKVFDGISPITLTPKISNFNKNNQPSFSVQNTFQNGQHKRKNNSLFSYYNGSDINNNNNIIKNNGYEIDANELFMPAHKSIKIDTNSDAITSPVASSTPIYTSTPLASSTPINQRTSSNTIPVRSSTPILPPSLIKSEGSFSSLSSLSSISKSKNDSNLSSIREDFNSSSSSSSSTSSSNINNDPLLSNSKYNLPSKTSTPISLDKYFLDTLPQENRNLEIMETNNLKDINDIKDIYSTEKLMNSKLIINLPSSVRNKNLFWNLGIGSSDSLFSPFGKEFNDKNSIFSPYRSPILKNEDSLIDSLDYSPTPCRKQKKPEISSNSSNELVLFKPIPWKQPLHDIIDNNTNNDNINSNSNNSNGSGNNIPINSDLMITTDTINDNLSNQNSITNVNSLSNSSSPNSAIITNRLPLLTLDKSPIKSNSNTNNHNNNNNNNNNNSNGNNDITINNDHDNDNNNNIFKNKINTSSSNAKPIPNSSNSHINTFNMSPISPVSPISLSMNLDNSLLTTSNSSPNSRKEIEIPYPQDVPRYYNNISSSSFSTSPSPLTSSAMMNGISRNNTELQSNKNYSRNKSNNLEYNKDLFDYKDDLLSSNLDHHHDNNNDTISTSNIINPINNNTLSNIPSEMNPTQTSCFGTDSMDVDF</sequence>
<feature type="region of interest" description="Disordered" evidence="1">
    <location>
        <begin position="399"/>
        <end position="423"/>
    </location>
</feature>
<dbReference type="EMBL" id="MCFG01000061">
    <property type="protein sequence ID" value="ORX83966.1"/>
    <property type="molecule type" value="Genomic_DNA"/>
</dbReference>
<dbReference type="AlphaFoldDB" id="A0A1Y1XEX3"/>
<feature type="compositionally biased region" description="Low complexity" evidence="1">
    <location>
        <begin position="479"/>
        <end position="507"/>
    </location>
</feature>
<feature type="compositionally biased region" description="Low complexity" evidence="1">
    <location>
        <begin position="402"/>
        <end position="423"/>
    </location>
</feature>
<feature type="region of interest" description="Disordered" evidence="1">
    <location>
        <begin position="475"/>
        <end position="539"/>
    </location>
</feature>
<evidence type="ECO:0000313" key="3">
    <source>
        <dbReference type="Proteomes" id="UP000193944"/>
    </source>
</evidence>
<gene>
    <name evidence="2" type="ORF">BCR32DRAFT_291640</name>
</gene>
<feature type="compositionally biased region" description="Low complexity" evidence="1">
    <location>
        <begin position="225"/>
        <end position="236"/>
    </location>
</feature>
<keyword evidence="3" id="KW-1185">Reference proteome</keyword>
<dbReference type="Proteomes" id="UP000193944">
    <property type="component" value="Unassembled WGS sequence"/>
</dbReference>